<reference evidence="24" key="1">
    <citation type="submission" date="2018-12" db="EMBL/GenBank/DDBJ databases">
        <title>Tengunoibacter tsumagoiensis gen. nov., sp. nov., Dictyobacter kobayashii sp. nov., D. alpinus sp. nov., and D. joshuensis sp. nov. and description of Dictyobacteraceae fam. nov. within the order Ktedonobacterales isolated from Tengu-no-mugimeshi.</title>
        <authorList>
            <person name="Wang C.M."/>
            <person name="Zheng Y."/>
            <person name="Sakai Y."/>
            <person name="Toyoda A."/>
            <person name="Minakuchi Y."/>
            <person name="Abe K."/>
            <person name="Yokota A."/>
            <person name="Yabe S."/>
        </authorList>
    </citation>
    <scope>NUCLEOTIDE SEQUENCE [LARGE SCALE GENOMIC DNA]</scope>
    <source>
        <strain evidence="24">Uno3</strain>
    </source>
</reference>
<dbReference type="InterPro" id="IPR009081">
    <property type="entry name" value="PP-bd_ACP"/>
</dbReference>
<evidence type="ECO:0000256" key="3">
    <source>
        <dbReference type="ARBA" id="ARBA00022450"/>
    </source>
</evidence>
<comment type="cofactor">
    <cofactor evidence="1">
        <name>NADP(+)</name>
        <dbReference type="ChEBI" id="CHEBI:58349"/>
    </cofactor>
</comment>
<dbReference type="SMART" id="SM00825">
    <property type="entry name" value="PKS_KS"/>
    <property type="match status" value="2"/>
</dbReference>
<proteinExistence type="predicted"/>
<dbReference type="Gene3D" id="3.40.50.720">
    <property type="entry name" value="NAD(P)-binding Rossmann-like Domain"/>
    <property type="match status" value="2"/>
</dbReference>
<dbReference type="EC" id="2.3.1.292" evidence="16"/>
<comment type="catalytic activity">
    <reaction evidence="13">
        <text>docosanoyl-[(phenol)carboxyphthiodiolenone synthase] + 2 (S)-methylmalonyl-CoA + 3 malonyl-CoA + 5 NADPH + 10 H(+) = C34-carboxyphthiodiolenone-[(phenol)carboxyphthiodiolenone synthase] + 5 CO2 + 5 NADP(+) + 5 CoA + 2 H2O</text>
        <dbReference type="Rhea" id="RHEA:57752"/>
        <dbReference type="Rhea" id="RHEA-COMP:14987"/>
        <dbReference type="Rhea" id="RHEA-COMP:14988"/>
        <dbReference type="ChEBI" id="CHEBI:15377"/>
        <dbReference type="ChEBI" id="CHEBI:15378"/>
        <dbReference type="ChEBI" id="CHEBI:16526"/>
        <dbReference type="ChEBI" id="CHEBI:57287"/>
        <dbReference type="ChEBI" id="CHEBI:57327"/>
        <dbReference type="ChEBI" id="CHEBI:57384"/>
        <dbReference type="ChEBI" id="CHEBI:57783"/>
        <dbReference type="ChEBI" id="CHEBI:58349"/>
        <dbReference type="ChEBI" id="CHEBI:142237"/>
        <dbReference type="ChEBI" id="CHEBI:142238"/>
        <dbReference type="EC" id="2.3.1.292"/>
    </reaction>
</comment>
<dbReference type="PANTHER" id="PTHR43775">
    <property type="entry name" value="FATTY ACID SYNTHASE"/>
    <property type="match status" value="1"/>
</dbReference>
<dbReference type="SMART" id="SM00823">
    <property type="entry name" value="PKS_PP"/>
    <property type="match status" value="2"/>
</dbReference>
<dbReference type="InterPro" id="IPR057326">
    <property type="entry name" value="KR_dom"/>
</dbReference>
<dbReference type="InterPro" id="IPR036736">
    <property type="entry name" value="ACP-like_sf"/>
</dbReference>
<dbReference type="SUPFAM" id="SSF47336">
    <property type="entry name" value="ACP-like"/>
    <property type="match status" value="2"/>
</dbReference>
<evidence type="ECO:0000256" key="9">
    <source>
        <dbReference type="ARBA" id="ARBA00023098"/>
    </source>
</evidence>
<dbReference type="Pfam" id="PF00109">
    <property type="entry name" value="ketoacyl-synt"/>
    <property type="match status" value="2"/>
</dbReference>
<dbReference type="CDD" id="cd08953">
    <property type="entry name" value="KR_2_SDR_x"/>
    <property type="match status" value="2"/>
</dbReference>
<dbReference type="GO" id="GO:0016491">
    <property type="term" value="F:oxidoreductase activity"/>
    <property type="evidence" value="ECO:0007669"/>
    <property type="project" value="UniProtKB-KW"/>
</dbReference>
<comment type="function">
    <text evidence="15">Part of the PpsABCDE complex involved in the biosynthesis of the lipid core common to phthiocerols and phenolphthiocerols by successive additions of malonyl-CoA or methylmalonyl-CoA extender units. PpsA can accept as substrate the activated forms of either icosanoyl (C20), docosanoyl (C22) or lignoceroyl (C24) groups from FadD26, or a (4-hydroxyphenyl)-C17 or (4-hydroxyphenyl)-C19 fatty acyl from FadD29. PpsA initiates the biosynthesis and extends its substrate using a malonyl-CoA extender unit. The PpsB and PpsC proteins add the second and third malonyl-CoA extender units. PpsD adds an (R)-methylmalonyl unit and PpsE adds a second (R)-methylmalonyl unit. The incorporation of the methylmalonyl units results in formation of two branched methyl groups in the elongated product.</text>
</comment>
<dbReference type="Gene3D" id="3.30.70.250">
    <property type="entry name" value="Malonyl-CoA ACP transacylase, ACP-binding"/>
    <property type="match status" value="1"/>
</dbReference>
<evidence type="ECO:0000313" key="24">
    <source>
        <dbReference type="Proteomes" id="UP000287352"/>
    </source>
</evidence>
<dbReference type="FunFam" id="1.10.1200.10:FF:000005">
    <property type="entry name" value="Nonribosomal peptide synthetase 1"/>
    <property type="match status" value="1"/>
</dbReference>
<dbReference type="GO" id="GO:0006633">
    <property type="term" value="P:fatty acid biosynthetic process"/>
    <property type="evidence" value="ECO:0007669"/>
    <property type="project" value="InterPro"/>
</dbReference>
<feature type="domain" description="Carrier" evidence="21">
    <location>
        <begin position="2896"/>
        <end position="2971"/>
    </location>
</feature>
<dbReference type="Gene3D" id="3.40.366.10">
    <property type="entry name" value="Malonyl-Coenzyme A Acyl Carrier Protein, domain 2"/>
    <property type="match status" value="3"/>
</dbReference>
<dbReference type="InterPro" id="IPR020806">
    <property type="entry name" value="PKS_PP-bd"/>
</dbReference>
<evidence type="ECO:0000256" key="5">
    <source>
        <dbReference type="ARBA" id="ARBA00022679"/>
    </source>
</evidence>
<dbReference type="Pfam" id="PF21394">
    <property type="entry name" value="Beta-ketacyl_N"/>
    <property type="match status" value="2"/>
</dbReference>
<dbReference type="GO" id="GO:0034081">
    <property type="term" value="C:polyketide synthase complex"/>
    <property type="evidence" value="ECO:0007669"/>
    <property type="project" value="UniProtKB-ARBA"/>
</dbReference>
<dbReference type="GO" id="GO:0004312">
    <property type="term" value="F:fatty acid synthase activity"/>
    <property type="evidence" value="ECO:0007669"/>
    <property type="project" value="TreeGrafter"/>
</dbReference>
<evidence type="ECO:0000256" key="10">
    <source>
        <dbReference type="ARBA" id="ARBA00023268"/>
    </source>
</evidence>
<dbReference type="InterPro" id="IPR036291">
    <property type="entry name" value="NAD(P)-bd_dom_sf"/>
</dbReference>
<dbReference type="CDD" id="cd19531">
    <property type="entry name" value="LCL_NRPS-like"/>
    <property type="match status" value="1"/>
</dbReference>
<dbReference type="InterPro" id="IPR023213">
    <property type="entry name" value="CAT-like_dom_sf"/>
</dbReference>
<dbReference type="SMART" id="SM00827">
    <property type="entry name" value="PKS_AT"/>
    <property type="match status" value="1"/>
</dbReference>
<dbReference type="SMART" id="SM00822">
    <property type="entry name" value="PKS_KR"/>
    <property type="match status" value="2"/>
</dbReference>
<dbReference type="Proteomes" id="UP000287352">
    <property type="component" value="Unassembled WGS sequence"/>
</dbReference>
<dbReference type="Gene3D" id="3.30.559.10">
    <property type="entry name" value="Chloramphenicol acetyltransferase-like domain"/>
    <property type="match status" value="1"/>
</dbReference>
<dbReference type="InterPro" id="IPR001227">
    <property type="entry name" value="Ac_transferase_dom_sf"/>
</dbReference>
<dbReference type="CDD" id="cd00833">
    <property type="entry name" value="PKS"/>
    <property type="match status" value="2"/>
</dbReference>
<feature type="domain" description="Ketosynthase family 3 (KS3)" evidence="22">
    <location>
        <begin position="1460"/>
        <end position="1884"/>
    </location>
</feature>
<comment type="catalytic activity">
    <reaction evidence="11">
        <text>17-(4-hydroxyphenyl)heptadecanoyl-[(phenol)carboxyphthiodiolenone synthase] + 2 (S)-methylmalonyl-CoA + 3 malonyl-CoA + 5 NADPH + 10 H(+) = C35-(phenol)carboxyphthiodiolenone-[(phenol)carboxyphthiodiolenone synthase] + 5 CO2 + 5 NADP(+) + 5 CoA + 2 H2O</text>
        <dbReference type="Rhea" id="RHEA:57756"/>
        <dbReference type="Rhea" id="RHEA-COMP:14272"/>
        <dbReference type="Rhea" id="RHEA-COMP:14989"/>
        <dbReference type="ChEBI" id="CHEBI:15377"/>
        <dbReference type="ChEBI" id="CHEBI:15378"/>
        <dbReference type="ChEBI" id="CHEBI:16526"/>
        <dbReference type="ChEBI" id="CHEBI:57287"/>
        <dbReference type="ChEBI" id="CHEBI:57327"/>
        <dbReference type="ChEBI" id="CHEBI:57384"/>
        <dbReference type="ChEBI" id="CHEBI:57783"/>
        <dbReference type="ChEBI" id="CHEBI:58349"/>
        <dbReference type="ChEBI" id="CHEBI:133300"/>
        <dbReference type="ChEBI" id="CHEBI:142259"/>
        <dbReference type="EC" id="2.3.1.292"/>
    </reaction>
</comment>
<comment type="cofactor">
    <cofactor evidence="2">
        <name>pantetheine 4'-phosphate</name>
        <dbReference type="ChEBI" id="CHEBI:47942"/>
    </cofactor>
</comment>
<keyword evidence="7" id="KW-0521">NADP</keyword>
<evidence type="ECO:0000256" key="18">
    <source>
        <dbReference type="ARBA" id="ARBA00075053"/>
    </source>
</evidence>
<evidence type="ECO:0000256" key="15">
    <source>
        <dbReference type="ARBA" id="ARBA00058455"/>
    </source>
</evidence>
<dbReference type="SUPFAM" id="SSF52151">
    <property type="entry name" value="FabD/lysophospholipase-like"/>
    <property type="match status" value="2"/>
</dbReference>
<dbReference type="SUPFAM" id="SSF51735">
    <property type="entry name" value="NAD(P)-binding Rossmann-fold domains"/>
    <property type="match status" value="4"/>
</dbReference>
<dbReference type="Pfam" id="PF02801">
    <property type="entry name" value="Ketoacyl-synt_C"/>
    <property type="match status" value="2"/>
</dbReference>
<keyword evidence="9" id="KW-0443">Lipid metabolism</keyword>
<dbReference type="InterPro" id="IPR013968">
    <property type="entry name" value="PKS_KR"/>
</dbReference>
<evidence type="ECO:0000256" key="19">
    <source>
        <dbReference type="ARBA" id="ARBA00078169"/>
    </source>
</evidence>
<dbReference type="InterPro" id="IPR016039">
    <property type="entry name" value="Thiolase-like"/>
</dbReference>
<dbReference type="Pfam" id="PF22621">
    <property type="entry name" value="CurL-like_PKS_C"/>
    <property type="match status" value="2"/>
</dbReference>
<keyword evidence="3" id="KW-0596">Phosphopantetheine</keyword>
<evidence type="ECO:0000256" key="12">
    <source>
        <dbReference type="ARBA" id="ARBA00051971"/>
    </source>
</evidence>
<dbReference type="PROSITE" id="PS00606">
    <property type="entry name" value="KS3_1"/>
    <property type="match status" value="2"/>
</dbReference>
<sequence>MTDNDMATQEIERTGLEIAIIGMAGKFPGANTLARFWENLAQGVESIAHFTDDELREQGIDEATLQRANYVKARGFIEDVEYFDAAFFNYSVREAEMIDPQIRILQECAWEALENAGYAPQSYQGKIGLFAGAATNFQWMEHTPLGQGAQGAAFAEAATLSYKDALSTLTSYKLGLKGPSLTLYTACSTSLLGIHLACRSLLTGECDLSLAGGVSISYPKKKGYLYEVGMTSSPDGRVRPFDADARGAVFSDGAGIVALKRLEDAEQDGDYIYAIIKGSAVNNDGSRKVGYTAPSLEGQSEVITAAQSLAEVEPDTISYIETHGTATPLGDTIEFSALKRAFQTRKRGYCAIGSVKSNVGHLDTAAGVAGLIKTVLALQHQQIPPSLHFDRPNPEIDLIDSPFYVNTELMEWDSLTPRRAGVSAFGYGGTNVHVILEEAPIPARSTPEQKQRVLTISARTPAALKVMNQNLVQHLQANPMISLADVAYTLHVGREQFPYRQAIVCANVEEAVAALTGQLGDAVLQTGSARHGKEQPDVLFHVGAGTIQYATVLQGLYESSLALREEIEQCFAVSTSLTGKRMRVDAGESTHSLADPIQSFVSQFTCEYICVRMLITCGVKPVALLATGLSHIVAACLAGVFTVEHALRWGIASAQLSADPANSLLKQRFDSIVYETPLTRPSLPILSETTGTVLADHDVLSASFWARLLHQMPLVHPQTGSHWPNAVIIQIGEKDGPESDSQQRNDDAVIPLFLREQDTAAMAETSFLNLLASLWTMGTAINWQQLYQGEKRSRLPLPTYPFEKQRFWIDPPRQKVQHQSGQIEKRPNMAEWFYTPAWREGARSAATLSPATWVVLMDHEQVGEQFVEHLHRSGHHVIIVRQGAAFAEVSSNEFVICATRQEDYDRVFSKVVRTHPPLLRIVHLWTATSQPVAEERLLDLGLYALLHLTRALARQDVRLRVELNVLSNQIYQVNATETTVAVKSTLLAPLKVIPQEHTNVKCRCIDFPLDTSIEPQILTALVAETSQEISETEVVYRGPQRLVRTYEPLPAEQVRPALALAPDQAVPPLREEGVYVITGGLGGVGIKLATYLARAVRARIALISREGLPPIDERQTWLETHDEEDRVSFRIRQIQELEAQGARVLVIAADVADEEKMSQALEQIEATFGSIHGLIHAAGILRVHSALCPIISIGREECEEQFRPKMQGVKVLEKVLAHRHLDFCVLVSSLSPILGGLGFVAYAAANLYLDGFVAQYAGTTTTRWLVVNWGDWLYTGPKMQKRIAQSSLDVLEMTNEEAIKTFQCILSLENIDQIVVSSGDLHTRIEQWIHLKALEPQPNVQIASPSASQRRSLLQLAQSSNSQEQFEQIIVDLWLDFYRVQEVDRHKNFFELGATSLDIIQIHTKLVNFLQYHVPIDVMFNNPTIAQLAVALSEQERPAQESETEQPEQRSDVIGTPGYHEGVAVIGMAGRFPGAATIDEFWHNLVDGVGSIRFFTDEELQEAGIPVEDLHQPNYRKAKGYLEGTEYFDAAFFDYTHRDALLMDPQLRVFHECAWSAIEHAGYSINDYKGKVGVFAGASPNLYWQVQSLLGEENEPSDQFLTSLLNDKDSLSTQISYKLNLNGPSVNLFSGCSTSLVAVDAACNALASGQCDMALAGGITLALPEKTGYIYQEGMLFSEDGYCRAFDANATGMVFGDGVGVVVLKPLTQALRDGDTVHAVIKGAAINNDGHRKVGYTAPSVEGQFEVITAALQKARVEPESIGYIETHGTATQLGDVIEMAALKKVFATCEPQSRPLGSVKTNVGHLNAASGVAGFIKTVLSLKHRLIPPSLHFETPNPQIDFAHNPFYVNTTVQPWQNERYPLRAGVSSFGIGGTNAHVILEEAPVQEPSSRERDWKLLLLSAKSQESLERMTDNLVEDLRKHPEKSLADVAYTLQVGRQGFEYRRGLVCRTQQEAIDLFSSRSPQLRSDLSTNGKHSIVFLFPGNGAHYVAMGRELYEQEAFFRHELETCFDILRTDAGIDVKPILYPGADADSAQCKQAMASMEYSQPIIFCLEYALAQLLMHWGIQPSAMIGYSFGEYVAACLAGVFSLQDALRLVATRGKLMSGLPEGAMLSVPVPEAHMHTLLQEIQALHEQNSASEVKTLTIAIDNGASCIVAGTPQAVTDLDRFLRTKRLLSIRVASTIAAHSAQLEGVVHQFEAQLQRMTLHPPYAPFISGLTGTWITAEQCQDPHYWVNHMKDTIRFANGIQELLKDDRRIFVEVGPGRDLSVLLQRFFAEGQPQRIQNTLRPEGYPAADSQFLLEKIAALWMYGISIDWSAFYEQEQRQRIPLPTYAFERISYRRNENPFALGQHLAARAQRIDDIRKHPDCSEWFYVPRWRSDVLQPAAAVATGQTYLVFMDDTGVAAFLVKELRTDLTSVITVEHGKSFERVSNDTYRINLTDRKHYQRLIEELHAQQLFPTRIVHCASLSRERLMADAIHAELSAGFYSFVFMLQAVIGRAIAVDIRVITHGTQHVIGTEQLVPAHATLLGPSLVIAQEMPSITSSVIDITLPAHHGPQTHKLYKQLLLELQSSAPESIIAYRGGQRWVRDYQPLKLEKPAPEAIQLRQGGVYLITGGFGGIGKILARHLASAFQAKIVLVARSAFPERQQWAQLLTDDGSDIAKRIQFVQELEERGAEVLVCQADVADRQKMAEAIERTEQRFGALNGVIHGAGLLGDETFKLLTELEASDGDKQFQAKVFGVLVLQELLSDKQVDFCLLMSSIASVLGGLGYAAYTAANVFMDIFVHQQAQQSYLPWRVVNWSDWKYWEEDETHSVIGKSVHQLSMSPEEGIEAFERVLASEERQIIHSPGQLDLRIDQWVKLQSVHSDEDDPSTVQLHPRPHLPTPYVAPENEVEKALARIWSTVFRVEQIGIMDDFFDLSGDSLKGVTVVSKIHKDLHVDVSISQLFLTPTIAGLADYVQNAQQHKLYSIPLAPTSAQYRLSSGQKRLYILQQLYPESTAYNDVMAYTLEGELDIVRFEEVFQHLLERHESFRTSFDIQDGEPVQTIHPSIPFTLLYQETTEEAARTIVTQFVAPFDLRTAPLLRVGLLKIGPKRHILIFDIHHIITDGVSYDTLVRDFIALYQGNTLPALKLHYKDYAEWQYSEQARALVAKQEAYWYQKFADHIPTLQLATDYPRPAIHSFAGDSVKFDLGRALTEQLKQVAAANDSTIYMYLLSVFAIVLFKYSGQNDIVIGSPVAGRTHPDLQDIIGMFVNMLPMRTFPDESKTFADYVREVQQLALEAFEHEQYQYEELIAKLGLQGSVSANPLFSVVFVLQNMNTERLSIRDLQIELYEFLPRRAQFDLLLSAVEIDENVVMNFEYATALFKRETIEKMASRYKAMLEEVLTTPDIQLGAINMAHSFQILEKDTRSLANEEFAF</sequence>
<keyword evidence="24" id="KW-1185">Reference proteome</keyword>
<dbReference type="InterPro" id="IPR018201">
    <property type="entry name" value="Ketoacyl_synth_AS"/>
</dbReference>
<dbReference type="Gene3D" id="3.30.559.30">
    <property type="entry name" value="Nonribosomal peptide synthetase, condensation domain"/>
    <property type="match status" value="1"/>
</dbReference>
<dbReference type="GO" id="GO:0004315">
    <property type="term" value="F:3-oxoacyl-[acyl-carrier-protein] synthase activity"/>
    <property type="evidence" value="ECO:0007669"/>
    <property type="project" value="InterPro"/>
</dbReference>
<dbReference type="InterPro" id="IPR014030">
    <property type="entry name" value="Ketoacyl_synth_N"/>
</dbReference>
<dbReference type="PROSITE" id="PS52004">
    <property type="entry name" value="KS3_2"/>
    <property type="match status" value="2"/>
</dbReference>
<evidence type="ECO:0000256" key="1">
    <source>
        <dbReference type="ARBA" id="ARBA00001937"/>
    </source>
</evidence>
<evidence type="ECO:0000256" key="4">
    <source>
        <dbReference type="ARBA" id="ARBA00022553"/>
    </source>
</evidence>
<keyword evidence="4" id="KW-0597">Phosphoprotein</keyword>
<dbReference type="Pfam" id="PF08659">
    <property type="entry name" value="KR"/>
    <property type="match status" value="2"/>
</dbReference>
<comment type="catalytic activity">
    <reaction evidence="12">
        <text>19-(4-hydroxyphenyl)nonadecanoyl-[(phenol)carboxyphthiodiolenone synthase] + 2 (S)-methylmalonyl-CoA + 3 malonyl-CoA + 5 NADPH + 10 H(+) = C37-(phenol)carboxyphthiodiolenone-[(phenol)carboxyphthiodiolenone synthase] + 5 CO2 + 5 NADP(+) + 5 CoA + 2 H2O</text>
        <dbReference type="Rhea" id="RHEA:57760"/>
        <dbReference type="Rhea" id="RHEA-COMP:14273"/>
        <dbReference type="Rhea" id="RHEA-COMP:14990"/>
        <dbReference type="ChEBI" id="CHEBI:15377"/>
        <dbReference type="ChEBI" id="CHEBI:15378"/>
        <dbReference type="ChEBI" id="CHEBI:16526"/>
        <dbReference type="ChEBI" id="CHEBI:57287"/>
        <dbReference type="ChEBI" id="CHEBI:57327"/>
        <dbReference type="ChEBI" id="CHEBI:57384"/>
        <dbReference type="ChEBI" id="CHEBI:57783"/>
        <dbReference type="ChEBI" id="CHEBI:58349"/>
        <dbReference type="ChEBI" id="CHEBI:133301"/>
        <dbReference type="ChEBI" id="CHEBI:142260"/>
        <dbReference type="EC" id="2.3.1.292"/>
    </reaction>
</comment>
<dbReference type="InterPro" id="IPR016035">
    <property type="entry name" value="Acyl_Trfase/lysoPLipase"/>
</dbReference>
<evidence type="ECO:0000259" key="22">
    <source>
        <dbReference type="PROSITE" id="PS52004"/>
    </source>
</evidence>
<evidence type="ECO:0000256" key="13">
    <source>
        <dbReference type="ARBA" id="ARBA00052119"/>
    </source>
</evidence>
<dbReference type="PANTHER" id="PTHR43775:SF51">
    <property type="entry name" value="INACTIVE PHENOLPHTHIOCEROL SYNTHESIS POLYKETIDE SYNTHASE TYPE I PKS1-RELATED"/>
    <property type="match status" value="1"/>
</dbReference>
<dbReference type="GO" id="GO:0031177">
    <property type="term" value="F:phosphopantetheine binding"/>
    <property type="evidence" value="ECO:0007669"/>
    <property type="project" value="InterPro"/>
</dbReference>
<dbReference type="PROSITE" id="PS50075">
    <property type="entry name" value="CARRIER"/>
    <property type="match status" value="2"/>
</dbReference>
<dbReference type="Gene3D" id="3.40.47.10">
    <property type="match status" value="2"/>
</dbReference>
<feature type="domain" description="Carrier" evidence="21">
    <location>
        <begin position="1361"/>
        <end position="1436"/>
    </location>
</feature>
<dbReference type="Gene3D" id="1.10.1200.10">
    <property type="entry name" value="ACP-like"/>
    <property type="match status" value="2"/>
</dbReference>
<name>A0A402A9P0_9CHLR</name>
<dbReference type="SUPFAM" id="SSF53901">
    <property type="entry name" value="Thiolase-like"/>
    <property type="match status" value="2"/>
</dbReference>
<protein>
    <recommendedName>
        <fullName evidence="17">Phenolphthiocerol/phthiocerol polyketide synthase subunit E</fullName>
        <ecNumber evidence="16">2.3.1.292</ecNumber>
    </recommendedName>
    <alternativeName>
        <fullName evidence="19">(Phenol)carboxyphthiodiolenone synthase subunit E</fullName>
    </alternativeName>
    <alternativeName>
        <fullName evidence="20">Beta-ketoacyl-acyl-carrier-protein synthase I</fullName>
    </alternativeName>
    <alternativeName>
        <fullName evidence="18">Phthiocerol synthesis polyketide synthase type I PpsE</fullName>
    </alternativeName>
</protein>
<evidence type="ECO:0000256" key="7">
    <source>
        <dbReference type="ARBA" id="ARBA00022857"/>
    </source>
</evidence>
<evidence type="ECO:0000256" key="8">
    <source>
        <dbReference type="ARBA" id="ARBA00023002"/>
    </source>
</evidence>
<evidence type="ECO:0000256" key="11">
    <source>
        <dbReference type="ARBA" id="ARBA00050973"/>
    </source>
</evidence>
<evidence type="ECO:0000256" key="17">
    <source>
        <dbReference type="ARBA" id="ARBA00073623"/>
    </source>
</evidence>
<organism evidence="23 24">
    <name type="scientific">Tengunoibacter tsumagoiensis</name>
    <dbReference type="NCBI Taxonomy" id="2014871"/>
    <lineage>
        <taxon>Bacteria</taxon>
        <taxon>Bacillati</taxon>
        <taxon>Chloroflexota</taxon>
        <taxon>Ktedonobacteria</taxon>
        <taxon>Ktedonobacterales</taxon>
        <taxon>Dictyobacteraceae</taxon>
        <taxon>Tengunoibacter</taxon>
    </lineage>
</organism>
<dbReference type="InterPro" id="IPR049490">
    <property type="entry name" value="C883_1060-like_KR_N"/>
</dbReference>
<evidence type="ECO:0000256" key="14">
    <source>
        <dbReference type="ARBA" id="ARBA00052745"/>
    </source>
</evidence>
<evidence type="ECO:0000313" key="23">
    <source>
        <dbReference type="EMBL" id="GCE15726.1"/>
    </source>
</evidence>
<keyword evidence="5" id="KW-0808">Transferase</keyword>
<keyword evidence="6" id="KW-0276">Fatty acid metabolism</keyword>
<dbReference type="Pfam" id="PF00668">
    <property type="entry name" value="Condensation"/>
    <property type="match status" value="1"/>
</dbReference>
<keyword evidence="10" id="KW-0511">Multifunctional enzyme</keyword>
<dbReference type="InterPro" id="IPR014031">
    <property type="entry name" value="Ketoacyl_synth_C"/>
</dbReference>
<dbReference type="FunFam" id="3.40.47.10:FF:000042">
    <property type="entry name" value="Polyketide synthase Pks13"/>
    <property type="match status" value="2"/>
</dbReference>
<dbReference type="SUPFAM" id="SSF52777">
    <property type="entry name" value="CoA-dependent acyltransferases"/>
    <property type="match status" value="2"/>
</dbReference>
<dbReference type="Pfam" id="PF00698">
    <property type="entry name" value="Acyl_transf_1"/>
    <property type="match status" value="1"/>
</dbReference>
<comment type="caution">
    <text evidence="23">The sequence shown here is derived from an EMBL/GenBank/DDBJ whole genome shotgun (WGS) entry which is preliminary data.</text>
</comment>
<evidence type="ECO:0000256" key="6">
    <source>
        <dbReference type="ARBA" id="ARBA00022832"/>
    </source>
</evidence>
<gene>
    <name evidence="23" type="ORF">KTT_55850</name>
</gene>
<comment type="catalytic activity">
    <reaction evidence="14">
        <text>icosanoyl-[(phenol)carboxyphthiodiolenone synthase] + 2 (S)-methylmalonyl-CoA + 3 malonyl-CoA + 5 NADPH + 10 H(+) = C32-carboxyphthiodiolenone-[(phenol)carboxyphthiodiolenone synthase] + 5 CO2 + 5 NADP(+) + 5 CoA + 2 H2O</text>
        <dbReference type="Rhea" id="RHEA:57748"/>
        <dbReference type="Rhea" id="RHEA-COMP:14985"/>
        <dbReference type="Rhea" id="RHEA-COMP:14986"/>
        <dbReference type="ChEBI" id="CHEBI:15377"/>
        <dbReference type="ChEBI" id="CHEBI:15378"/>
        <dbReference type="ChEBI" id="CHEBI:16526"/>
        <dbReference type="ChEBI" id="CHEBI:57287"/>
        <dbReference type="ChEBI" id="CHEBI:57327"/>
        <dbReference type="ChEBI" id="CHEBI:57384"/>
        <dbReference type="ChEBI" id="CHEBI:57783"/>
        <dbReference type="ChEBI" id="CHEBI:58349"/>
        <dbReference type="ChEBI" id="CHEBI:87848"/>
        <dbReference type="ChEBI" id="CHEBI:142236"/>
        <dbReference type="EC" id="2.3.1.292"/>
    </reaction>
</comment>
<dbReference type="InterPro" id="IPR050091">
    <property type="entry name" value="PKS_NRPS_Biosynth_Enz"/>
</dbReference>
<evidence type="ECO:0000256" key="16">
    <source>
        <dbReference type="ARBA" id="ARBA00066974"/>
    </source>
</evidence>
<keyword evidence="8" id="KW-0560">Oxidoreductase</keyword>
<evidence type="ECO:0000256" key="2">
    <source>
        <dbReference type="ARBA" id="ARBA00001957"/>
    </source>
</evidence>
<feature type="domain" description="Ketosynthase family 3 (KS3)" evidence="22">
    <location>
        <begin position="15"/>
        <end position="438"/>
    </location>
</feature>
<dbReference type="InterPro" id="IPR020841">
    <property type="entry name" value="PKS_Beta-ketoAc_synthase_dom"/>
</dbReference>
<dbReference type="Pfam" id="PF00550">
    <property type="entry name" value="PP-binding"/>
    <property type="match status" value="2"/>
</dbReference>
<accession>A0A402A9P0</accession>
<evidence type="ECO:0000259" key="21">
    <source>
        <dbReference type="PROSITE" id="PS50075"/>
    </source>
</evidence>
<dbReference type="InterPro" id="IPR014043">
    <property type="entry name" value="Acyl_transferase_dom"/>
</dbReference>
<dbReference type="InterPro" id="IPR001242">
    <property type="entry name" value="Condensation_dom"/>
</dbReference>
<dbReference type="EMBL" id="BIFR01000002">
    <property type="protein sequence ID" value="GCE15726.1"/>
    <property type="molecule type" value="Genomic_DNA"/>
</dbReference>
<evidence type="ECO:0000256" key="20">
    <source>
        <dbReference type="ARBA" id="ARBA00084020"/>
    </source>
</evidence>
<dbReference type="OrthoDB" id="139272at2"/>
<dbReference type="Gene3D" id="3.30.70.3290">
    <property type="match status" value="3"/>
</dbReference>